<reference evidence="2" key="1">
    <citation type="journal article" date="2019" name="Int. J. Syst. Evol. Microbiol.">
        <title>The Global Catalogue of Microorganisms (GCM) 10K type strain sequencing project: providing services to taxonomists for standard genome sequencing and annotation.</title>
        <authorList>
            <consortium name="The Broad Institute Genomics Platform"/>
            <consortium name="The Broad Institute Genome Sequencing Center for Infectious Disease"/>
            <person name="Wu L."/>
            <person name="Ma J."/>
        </authorList>
    </citation>
    <scope>NUCLEOTIDE SEQUENCE [LARGE SCALE GENOMIC DNA]</scope>
    <source>
        <strain evidence="2">JCM 14546</strain>
    </source>
</reference>
<dbReference type="Proteomes" id="UP001500755">
    <property type="component" value="Unassembled WGS sequence"/>
</dbReference>
<keyword evidence="2" id="KW-1185">Reference proteome</keyword>
<evidence type="ECO:0000313" key="1">
    <source>
        <dbReference type="EMBL" id="GAA2011274.1"/>
    </source>
</evidence>
<gene>
    <name evidence="1" type="ORF">GCM10009755_23250</name>
</gene>
<accession>A0ABP5F1S6</accession>
<protein>
    <recommendedName>
        <fullName evidence="3">DUF4177 domain-containing protein</fullName>
    </recommendedName>
</protein>
<proteinExistence type="predicted"/>
<name>A0ABP5F1S6_9MICO</name>
<comment type="caution">
    <text evidence="1">The sequence shown here is derived from an EMBL/GenBank/DDBJ whole genome shotgun (WGS) entry which is preliminary data.</text>
</comment>
<evidence type="ECO:0008006" key="3">
    <source>
        <dbReference type="Google" id="ProtNLM"/>
    </source>
</evidence>
<evidence type="ECO:0000313" key="2">
    <source>
        <dbReference type="Proteomes" id="UP001500755"/>
    </source>
</evidence>
<organism evidence="1 2">
    <name type="scientific">Brevibacterium samyangense</name>
    <dbReference type="NCBI Taxonomy" id="366888"/>
    <lineage>
        <taxon>Bacteria</taxon>
        <taxon>Bacillati</taxon>
        <taxon>Actinomycetota</taxon>
        <taxon>Actinomycetes</taxon>
        <taxon>Micrococcales</taxon>
        <taxon>Brevibacteriaceae</taxon>
        <taxon>Brevibacterium</taxon>
    </lineage>
</organism>
<sequence>MTAGTQPRPRRFIRANDVLSGQWTGEGYPFRYVVIWHNKEIVTKVRNSMIDTVLSAVELLESRGWQLVTLDESMSQACLRRPTAEAPRRAGW</sequence>
<dbReference type="RefSeq" id="WP_344309892.1">
    <property type="nucleotide sequence ID" value="NZ_BAAANO010000021.1"/>
</dbReference>
<dbReference type="EMBL" id="BAAANO010000021">
    <property type="protein sequence ID" value="GAA2011274.1"/>
    <property type="molecule type" value="Genomic_DNA"/>
</dbReference>